<protein>
    <submittedName>
        <fullName evidence="1">Uncharacterized protein</fullName>
    </submittedName>
</protein>
<dbReference type="GeneID" id="92863026"/>
<dbReference type="PaxDb" id="411461-DORFOR_01158"/>
<reference evidence="1 2" key="1">
    <citation type="submission" date="2007-10" db="EMBL/GenBank/DDBJ databases">
        <title>Draft genome sequence of Dorea formicigenerans(ATCC 27755).</title>
        <authorList>
            <person name="Sudarsanam P."/>
            <person name="Ley R."/>
            <person name="Guruge J."/>
            <person name="Turnbaugh P.J."/>
            <person name="Mahowald M."/>
            <person name="Liep D."/>
            <person name="Gordon J."/>
        </authorList>
    </citation>
    <scope>NUCLEOTIDE SEQUENCE [LARGE SCALE GENOMIC DNA]</scope>
    <source>
        <strain evidence="1 2">ATCC 27755</strain>
    </source>
</reference>
<organism evidence="1 2">
    <name type="scientific">Dorea formicigenerans ATCC 27755</name>
    <dbReference type="NCBI Taxonomy" id="411461"/>
    <lineage>
        <taxon>Bacteria</taxon>
        <taxon>Bacillati</taxon>
        <taxon>Bacillota</taxon>
        <taxon>Clostridia</taxon>
        <taxon>Lachnospirales</taxon>
        <taxon>Lachnospiraceae</taxon>
        <taxon>Dorea</taxon>
    </lineage>
</organism>
<dbReference type="EMBL" id="AAXA02000011">
    <property type="protein sequence ID" value="EDR47623.1"/>
    <property type="molecule type" value="Genomic_DNA"/>
</dbReference>
<evidence type="ECO:0000313" key="2">
    <source>
        <dbReference type="Proteomes" id="UP000005359"/>
    </source>
</evidence>
<proteinExistence type="predicted"/>
<sequence length="55" mass="6468">MDKKEYDEIEEQANRLQSEAGRRCNQQIKEVNKYHEGYIQGVEDLLTTIRRGGVK</sequence>
<dbReference type="Proteomes" id="UP000005359">
    <property type="component" value="Unassembled WGS sequence"/>
</dbReference>
<reference evidence="1 2" key="2">
    <citation type="submission" date="2007-10" db="EMBL/GenBank/DDBJ databases">
        <authorList>
            <person name="Fulton L."/>
            <person name="Clifton S."/>
            <person name="Fulton B."/>
            <person name="Xu J."/>
            <person name="Minx P."/>
            <person name="Pepin K.H."/>
            <person name="Johnson M."/>
            <person name="Thiruvilangam P."/>
            <person name="Bhonagiri V."/>
            <person name="Nash W.E."/>
            <person name="Wang C."/>
            <person name="Mardis E.R."/>
            <person name="Wilson R.K."/>
        </authorList>
    </citation>
    <scope>NUCLEOTIDE SEQUENCE [LARGE SCALE GENOMIC DNA]</scope>
    <source>
        <strain evidence="1 2">ATCC 27755</strain>
    </source>
</reference>
<dbReference type="STRING" id="411461.DORFOR_01158"/>
<gene>
    <name evidence="1" type="ORF">DORFOR_01158</name>
</gene>
<accession>B0G4H1</accession>
<name>B0G4H1_9FIRM</name>
<dbReference type="RefSeq" id="WP_005332016.1">
    <property type="nucleotide sequence ID" value="NZ_AAXA02000011.1"/>
</dbReference>
<comment type="caution">
    <text evidence="1">The sequence shown here is derived from an EMBL/GenBank/DDBJ whole genome shotgun (WGS) entry which is preliminary data.</text>
</comment>
<evidence type="ECO:0000313" key="1">
    <source>
        <dbReference type="EMBL" id="EDR47623.1"/>
    </source>
</evidence>
<dbReference type="AlphaFoldDB" id="B0G4H1"/>